<dbReference type="InterPro" id="IPR009057">
    <property type="entry name" value="Homeodomain-like_sf"/>
</dbReference>
<dbReference type="Gene3D" id="1.10.10.60">
    <property type="entry name" value="Homeodomain-like"/>
    <property type="match status" value="2"/>
</dbReference>
<dbReference type="EMBL" id="CP114058">
    <property type="protein sequence ID" value="WAT01743.1"/>
    <property type="molecule type" value="Genomic_DNA"/>
</dbReference>
<evidence type="ECO:0000256" key="1">
    <source>
        <dbReference type="ARBA" id="ARBA00023015"/>
    </source>
</evidence>
<dbReference type="PRINTS" id="PR00032">
    <property type="entry name" value="HTHARAC"/>
</dbReference>
<proteinExistence type="predicted"/>
<accession>A0ABY7HQR7</accession>
<dbReference type="InterPro" id="IPR018060">
    <property type="entry name" value="HTH_AraC"/>
</dbReference>
<evidence type="ECO:0000256" key="2">
    <source>
        <dbReference type="ARBA" id="ARBA00023125"/>
    </source>
</evidence>
<protein>
    <submittedName>
        <fullName evidence="5">Helix-turn-helix domain-containing protein</fullName>
    </submittedName>
</protein>
<evidence type="ECO:0000313" key="6">
    <source>
        <dbReference type="Proteomes" id="UP001164712"/>
    </source>
</evidence>
<dbReference type="Pfam" id="PF12833">
    <property type="entry name" value="HTH_18"/>
    <property type="match status" value="1"/>
</dbReference>
<keyword evidence="2" id="KW-0238">DNA-binding</keyword>
<dbReference type="PANTHER" id="PTHR47504:SF5">
    <property type="entry name" value="RIGHT ORIGIN-BINDING PROTEIN"/>
    <property type="match status" value="1"/>
</dbReference>
<evidence type="ECO:0000259" key="4">
    <source>
        <dbReference type="PROSITE" id="PS01124"/>
    </source>
</evidence>
<keyword evidence="3" id="KW-0804">Transcription</keyword>
<evidence type="ECO:0000313" key="5">
    <source>
        <dbReference type="EMBL" id="WAT01743.1"/>
    </source>
</evidence>
<dbReference type="InterPro" id="IPR020449">
    <property type="entry name" value="Tscrpt_reg_AraC-type_HTH"/>
</dbReference>
<dbReference type="Gene3D" id="3.20.80.10">
    <property type="entry name" value="Regulatory factor, effector binding domain"/>
    <property type="match status" value="1"/>
</dbReference>
<dbReference type="InterPro" id="IPR011256">
    <property type="entry name" value="Reg_factor_effector_dom_sf"/>
</dbReference>
<dbReference type="SMART" id="SM00342">
    <property type="entry name" value="HTH_ARAC"/>
    <property type="match status" value="1"/>
</dbReference>
<name>A0ABY7HQR7_9GAMM</name>
<dbReference type="PROSITE" id="PS01124">
    <property type="entry name" value="HTH_ARAC_FAMILY_2"/>
    <property type="match status" value="1"/>
</dbReference>
<feature type="domain" description="HTH araC/xylS-type" evidence="4">
    <location>
        <begin position="20"/>
        <end position="118"/>
    </location>
</feature>
<keyword evidence="6" id="KW-1185">Reference proteome</keyword>
<keyword evidence="1" id="KW-0805">Transcription regulation</keyword>
<dbReference type="Proteomes" id="UP001164712">
    <property type="component" value="Chromosome"/>
</dbReference>
<organism evidence="5 6">
    <name type="scientific">Rouxiella chamberiensis</name>
    <dbReference type="NCBI Taxonomy" id="1513468"/>
    <lineage>
        <taxon>Bacteria</taxon>
        <taxon>Pseudomonadati</taxon>
        <taxon>Pseudomonadota</taxon>
        <taxon>Gammaproteobacteria</taxon>
        <taxon>Enterobacterales</taxon>
        <taxon>Yersiniaceae</taxon>
        <taxon>Rouxiella</taxon>
    </lineage>
</organism>
<dbReference type="PANTHER" id="PTHR47504">
    <property type="entry name" value="RIGHT ORIGIN-BINDING PROTEIN"/>
    <property type="match status" value="1"/>
</dbReference>
<evidence type="ECO:0000256" key="3">
    <source>
        <dbReference type="ARBA" id="ARBA00023163"/>
    </source>
</evidence>
<gene>
    <name evidence="5" type="ORF">O1V66_03135</name>
</gene>
<reference evidence="5" key="1">
    <citation type="submission" date="2022-12" db="EMBL/GenBank/DDBJ databases">
        <title>Complete genome sequence of an Australian strain of Rouxiella badensis DAR84756 and resolution of the R. badensis DSM100043 and R. chamberiensis DSM28324 genomes.</title>
        <authorList>
            <person name="Paul S."/>
            <person name="Anderson P.J."/>
            <person name="Maynard G."/>
            <person name="Dyall-Smith M."/>
            <person name="Kudinha T."/>
        </authorList>
    </citation>
    <scope>NUCLEOTIDE SEQUENCE</scope>
    <source>
        <strain evidence="5">DSM 28324</strain>
    </source>
</reference>
<dbReference type="InterPro" id="IPR050959">
    <property type="entry name" value="MarA-like"/>
</dbReference>
<sequence>MTKEREKKTAEATFHDRVIDDLVSYIELHLEEKLSIDILSQIAGYSSWHLQRFFKKQTGFTIGEYIRNRRLANSALILLGTKLSVKEVAEKYSFDSLQTFNKSFKQRFGMPPTEYRLQNELSMSTIMHPFKRANDCGVYVLEVIELNEQIIFGDDFELKIDVNELLNGDSLLNREQLYHLLNVKDQTHENVIILSSIFSPYVAPRENDSFLNMTITLKGDFVKKEVSTKIIPAGTYLNINGQFTLRQYNNCLSKTYRETLLAMDLKKRNESEIERFRIQDKEQGIYEISMLLPVAKADPPRKT</sequence>
<dbReference type="RefSeq" id="WP_052673389.1">
    <property type="nucleotide sequence ID" value="NZ_CP114058.1"/>
</dbReference>
<dbReference type="SUPFAM" id="SSF46689">
    <property type="entry name" value="Homeodomain-like"/>
    <property type="match status" value="2"/>
</dbReference>